<keyword evidence="3" id="KW-0808">Transferase</keyword>
<dbReference type="Gene3D" id="3.30.200.20">
    <property type="entry name" value="Phosphorylase Kinase, domain 1"/>
    <property type="match status" value="2"/>
</dbReference>
<feature type="domain" description="Bulb-type lectin" evidence="15">
    <location>
        <begin position="914"/>
        <end position="1036"/>
    </location>
</feature>
<feature type="domain" description="Bulb-type lectin" evidence="15">
    <location>
        <begin position="27"/>
        <end position="149"/>
    </location>
</feature>
<dbReference type="FunFam" id="1.10.510.10:FF:000060">
    <property type="entry name" value="G-type lectin S-receptor-like serine/threonine-protein kinase"/>
    <property type="match status" value="2"/>
</dbReference>
<evidence type="ECO:0000256" key="1">
    <source>
        <dbReference type="ARBA" id="ARBA00012513"/>
    </source>
</evidence>
<dbReference type="OMA" id="KMGWNLK"/>
<dbReference type="Gene3D" id="2.90.10.10">
    <property type="entry name" value="Bulb-type lectin domain"/>
    <property type="match status" value="2"/>
</dbReference>
<keyword evidence="2" id="KW-0723">Serine/threonine-protein kinase</keyword>
<dbReference type="SUPFAM" id="SSF56112">
    <property type="entry name" value="Protein kinase-like (PK-like)"/>
    <property type="match status" value="2"/>
</dbReference>
<accession>A0A068UF61</accession>
<dbReference type="Pfam" id="PF08276">
    <property type="entry name" value="PAN_2"/>
    <property type="match status" value="2"/>
</dbReference>
<organism evidence="17 18">
    <name type="scientific">Coffea canephora</name>
    <name type="common">Robusta coffee</name>
    <dbReference type="NCBI Taxonomy" id="49390"/>
    <lineage>
        <taxon>Eukaryota</taxon>
        <taxon>Viridiplantae</taxon>
        <taxon>Streptophyta</taxon>
        <taxon>Embryophyta</taxon>
        <taxon>Tracheophyta</taxon>
        <taxon>Spermatophyta</taxon>
        <taxon>Magnoliopsida</taxon>
        <taxon>eudicotyledons</taxon>
        <taxon>Gunneridae</taxon>
        <taxon>Pentapetalae</taxon>
        <taxon>asterids</taxon>
        <taxon>lamiids</taxon>
        <taxon>Gentianales</taxon>
        <taxon>Rubiaceae</taxon>
        <taxon>Ixoroideae</taxon>
        <taxon>Gardenieae complex</taxon>
        <taxon>Bertiereae - Coffeeae clade</taxon>
        <taxon>Coffeeae</taxon>
        <taxon>Coffea</taxon>
    </lineage>
</organism>
<evidence type="ECO:0000256" key="6">
    <source>
        <dbReference type="ARBA" id="ARBA00022777"/>
    </source>
</evidence>
<dbReference type="GO" id="GO:0048544">
    <property type="term" value="P:recognition of pollen"/>
    <property type="evidence" value="ECO:0007669"/>
    <property type="project" value="InterPro"/>
</dbReference>
<dbReference type="Pfam" id="PF00069">
    <property type="entry name" value="Pkinase"/>
    <property type="match status" value="2"/>
</dbReference>
<dbReference type="PROSITE" id="PS50948">
    <property type="entry name" value="PAN"/>
    <property type="match status" value="2"/>
</dbReference>
<evidence type="ECO:0000256" key="11">
    <source>
        <dbReference type="ARBA" id="ARBA00048679"/>
    </source>
</evidence>
<keyword evidence="18" id="KW-1185">Reference proteome</keyword>
<dbReference type="SMART" id="SM00108">
    <property type="entry name" value="B_lectin"/>
    <property type="match status" value="2"/>
</dbReference>
<feature type="transmembrane region" description="Helical" evidence="12">
    <location>
        <begin position="439"/>
        <end position="463"/>
    </location>
</feature>
<feature type="transmembrane region" description="Helical" evidence="12">
    <location>
        <begin position="1341"/>
        <end position="1365"/>
    </location>
</feature>
<dbReference type="Pfam" id="PF00954">
    <property type="entry name" value="S_locus_glycop"/>
    <property type="match status" value="2"/>
</dbReference>
<dbReference type="Proteomes" id="UP000295252">
    <property type="component" value="Chromosome IV"/>
</dbReference>
<dbReference type="CDD" id="cd01098">
    <property type="entry name" value="PAN_AP_plant"/>
    <property type="match status" value="2"/>
</dbReference>
<dbReference type="FunFam" id="2.90.10.30:FF:000003">
    <property type="entry name" value="Os04g0303100 protein"/>
    <property type="match status" value="2"/>
</dbReference>
<comment type="catalytic activity">
    <reaction evidence="10">
        <text>L-threonyl-[protein] + ATP = O-phospho-L-threonyl-[protein] + ADP + H(+)</text>
        <dbReference type="Rhea" id="RHEA:46608"/>
        <dbReference type="Rhea" id="RHEA-COMP:11060"/>
        <dbReference type="Rhea" id="RHEA-COMP:11605"/>
        <dbReference type="ChEBI" id="CHEBI:15378"/>
        <dbReference type="ChEBI" id="CHEBI:30013"/>
        <dbReference type="ChEBI" id="CHEBI:30616"/>
        <dbReference type="ChEBI" id="CHEBI:61977"/>
        <dbReference type="ChEBI" id="CHEBI:456216"/>
        <dbReference type="EC" id="2.7.11.1"/>
    </reaction>
</comment>
<keyword evidence="12" id="KW-0472">Membrane</keyword>
<gene>
    <name evidence="17" type="ORF">GSCOC_T00023845001</name>
</gene>
<evidence type="ECO:0000256" key="3">
    <source>
        <dbReference type="ARBA" id="ARBA00022679"/>
    </source>
</evidence>
<dbReference type="CDD" id="cd00028">
    <property type="entry name" value="B_lectin"/>
    <property type="match status" value="2"/>
</dbReference>
<keyword evidence="8" id="KW-1015">Disulfide bond</keyword>
<reference evidence="18" key="1">
    <citation type="journal article" date="2014" name="Science">
        <title>The coffee genome provides insight into the convergent evolution of caffeine biosynthesis.</title>
        <authorList>
            <person name="Denoeud F."/>
            <person name="Carretero-Paulet L."/>
            <person name="Dereeper A."/>
            <person name="Droc G."/>
            <person name="Guyot R."/>
            <person name="Pietrella M."/>
            <person name="Zheng C."/>
            <person name="Alberti A."/>
            <person name="Anthony F."/>
            <person name="Aprea G."/>
            <person name="Aury J.M."/>
            <person name="Bento P."/>
            <person name="Bernard M."/>
            <person name="Bocs S."/>
            <person name="Campa C."/>
            <person name="Cenci A."/>
            <person name="Combes M.C."/>
            <person name="Crouzillat D."/>
            <person name="Da Silva C."/>
            <person name="Daddiego L."/>
            <person name="De Bellis F."/>
            <person name="Dussert S."/>
            <person name="Garsmeur O."/>
            <person name="Gayraud T."/>
            <person name="Guignon V."/>
            <person name="Jahn K."/>
            <person name="Jamilloux V."/>
            <person name="Joet T."/>
            <person name="Labadie K."/>
            <person name="Lan T."/>
            <person name="Leclercq J."/>
            <person name="Lepelley M."/>
            <person name="Leroy T."/>
            <person name="Li L.T."/>
            <person name="Librado P."/>
            <person name="Lopez L."/>
            <person name="Munoz A."/>
            <person name="Noel B."/>
            <person name="Pallavicini A."/>
            <person name="Perrotta G."/>
            <person name="Poncet V."/>
            <person name="Pot D."/>
            <person name="Priyono X."/>
            <person name="Rigoreau M."/>
            <person name="Rouard M."/>
            <person name="Rozas J."/>
            <person name="Tranchant-Dubreuil C."/>
            <person name="VanBuren R."/>
            <person name="Zhang Q."/>
            <person name="Andrade A.C."/>
            <person name="Argout X."/>
            <person name="Bertrand B."/>
            <person name="de Kochko A."/>
            <person name="Graziosi G."/>
            <person name="Henry R.J."/>
            <person name="Jayarama X."/>
            <person name="Ming R."/>
            <person name="Nagai C."/>
            <person name="Rounsley S."/>
            <person name="Sankoff D."/>
            <person name="Giuliano G."/>
            <person name="Albert V.A."/>
            <person name="Wincker P."/>
            <person name="Lashermes P."/>
        </authorList>
    </citation>
    <scope>NUCLEOTIDE SEQUENCE [LARGE SCALE GENOMIC DNA]</scope>
    <source>
        <strain evidence="18">cv. DH200-94</strain>
    </source>
</reference>
<dbReference type="SMART" id="SM00181">
    <property type="entry name" value="EGF"/>
    <property type="match status" value="2"/>
</dbReference>
<keyword evidence="12" id="KW-1133">Transmembrane helix</keyword>
<proteinExistence type="predicted"/>
<dbReference type="InterPro" id="IPR008271">
    <property type="entry name" value="Ser/Thr_kinase_AS"/>
</dbReference>
<dbReference type="InterPro" id="IPR003609">
    <property type="entry name" value="Pan_app"/>
</dbReference>
<dbReference type="InterPro" id="IPR011009">
    <property type="entry name" value="Kinase-like_dom_sf"/>
</dbReference>
<sequence>MQMESISNSMFSYVLISFLLIRSCNGTDRISQNQTMADGETLVSSGGTFVLGFFKPPSSTNRYLGIWYNRSPETIVWVANKVSPLTDSDGVLTIHSDGNLVLLNGTKRIIWSSNSSSADAPMNLVAELLDSGNLVLKRQDDFKAESYVWQSFDFTTDTLLPGMKEGKNLQTGQTWYLTSWKNQNDPSAGEFSYKLDTIGLPQFVLRKGSEKKFRTGLWNGQRFSGSAVRSSMFNAPAFVYNDTDIYYTYEMRDSSELSRVTLDESGVIEHYMMNKGSSDWKLMYKLPYDMCGEYGNCGPNSICKTNSDPICQCLDGFVPKLKGDWDALNWSGGCMRRTPLDCKPGEDFIRLGNVKLPDLLDFWLDQSMTIRECKRECLKNCSCTAFTNSNITNGGSGCLMWFGDLIDIQEYDDNIEQDIYLRMPRSELDAIQNQKKKRALLILVVPIVSGGMLVLYFVIWCTIRRRKEKRGMKTGNDDIELPLYQLEAVTMATKSFSFSTIIGEGGFGPVYKGRLATGVEIAVKRLSQTSRQGLGEFKNEVILISRLQHRNLVRLLGCCLDGNERMLIYEYMTNGSLDYFIFDQSRKKLLTWKKRFEIALGISRGLLYLHQDSRLRIIHRDLKASNILLDNELNPKISDFGIAKSFRGDQTEGKTRTVIGTFGYMSPEYAFSGTYSVKSDVFSLGVLLLELVSGRRNRTLDHSDQHQSLLGHYWNHRHSPYQNPLTKQPLYHLSTFLTHYKYFFPQSYNNFVLDSADVFPQPASNWLTIDILNHGLARAWLLWTEDKALQLMDECLKESSVESQVLRCIQVALLCVQKHPEDRPTMAAIVIMLSNETVSLPQPKHPGFFLEGNYARVSETSTEERLRTLNAVFSIETGKNVPNRTLNHLKLSISNSMFSYVLISFLLIRSCNGTDGISQNQTMADGETLVSSGGTFVLGFFKPPGSTNRYLGIWYKRSPETIVWVANKVSPLTDSDGVLTIHSDGNLVLLNGTKRIIWSSNSSSADAPMNLVAELLDSGNLVLKRQDDLKAESYVWQSFDFLTDTLLPGMRKGINLRTGKTWYLTSWRNQSDASPGEFTYKLDNVGLPQYVLRKGSEKKFRTGPWNGERFSGSPVRSSSFIAPIFVYNDTEIYYTYEMTDSSVLSRVTLDESGVIEHYMMNKGSSDWILMYKLPYDMCEEYGKCGPNGICRINSNPICQCLDGFVPKSKGDWDVLIWSGGCKRRTPLDCKSGEGFIKLKNVKLPDLLDFRLSQSMTTRECERECLKDCSCIAFTDSNITNGGSGCLMWFRDLIDIQEYDDKYSEQDIYLRMPKSELALWMQPVTVNFLNADAIENQNKKRALLILVIPTVFGGILVLCFVLCCMIRRRKKKRGMKTSNDDIELPLYQLEAVTLATKSFSFSNIIGEGGFGPVYKGRLETGVEIAVKRLSQTSRQGLGEFKNEVILISKLQHRNLVRLLGCCLDGNERMLIYEYMTNRSLDYFIFDQSRKKLLTWKNRFEIALGISRGLLYLHQDSRLRIIHRDLKASNVLLDNELNPKISDFGIAKIFRGDQTEGKTRTVIGTYGYMSPEYAFSGTYSVKSDVFSLGVLLLELVSGRRNRTLDHSDQHQSLLGHAWLLWTEDKALQLMDECLKESSVESQVLRCIQVALLCVQKHPEDRPTMAAVVIMLGNETVSLPQPKHPGFFLEGNYAGVSETSTEERLRTENAVTITQMEGR</sequence>
<dbReference type="InParanoid" id="A0A068UF61"/>
<keyword evidence="4 13" id="KW-0732">Signal</keyword>
<evidence type="ECO:0000256" key="5">
    <source>
        <dbReference type="ARBA" id="ARBA00022741"/>
    </source>
</evidence>
<name>A0A068UF61_COFCA</name>
<keyword evidence="5" id="KW-0547">Nucleotide-binding</keyword>
<keyword evidence="9" id="KW-0325">Glycoprotein</keyword>
<dbReference type="EMBL" id="HG739107">
    <property type="protein sequence ID" value="CDP06834.1"/>
    <property type="molecule type" value="Genomic_DNA"/>
</dbReference>
<dbReference type="InterPro" id="IPR000719">
    <property type="entry name" value="Prot_kinase_dom"/>
</dbReference>
<evidence type="ECO:0000256" key="9">
    <source>
        <dbReference type="ARBA" id="ARBA00023180"/>
    </source>
</evidence>
<protein>
    <recommendedName>
        <fullName evidence="1">non-specific serine/threonine protein kinase</fullName>
        <ecNumber evidence="1">2.7.11.1</ecNumber>
    </recommendedName>
</protein>
<keyword evidence="7" id="KW-0067">ATP-binding</keyword>
<dbReference type="GO" id="GO:0004674">
    <property type="term" value="F:protein serine/threonine kinase activity"/>
    <property type="evidence" value="ECO:0007669"/>
    <property type="project" value="UniProtKB-KW"/>
</dbReference>
<feature type="domain" description="Apple" evidence="16">
    <location>
        <begin position="1229"/>
        <end position="1312"/>
    </location>
</feature>
<dbReference type="SMART" id="SM00473">
    <property type="entry name" value="PAN_AP"/>
    <property type="match status" value="2"/>
</dbReference>
<dbReference type="PROSITE" id="PS50011">
    <property type="entry name" value="PROTEIN_KINASE_DOM"/>
    <property type="match status" value="2"/>
</dbReference>
<dbReference type="PANTHER" id="PTHR32444:SF118">
    <property type="entry name" value="OS09G0551150 PROTEIN"/>
    <property type="match status" value="1"/>
</dbReference>
<feature type="domain" description="Protein kinase" evidence="14">
    <location>
        <begin position="1398"/>
        <end position="1684"/>
    </location>
</feature>
<dbReference type="SUPFAM" id="SSF51110">
    <property type="entry name" value="alpha-D-mannose-specific plant lectins"/>
    <property type="match status" value="2"/>
</dbReference>
<dbReference type="FunFam" id="2.90.10.10:FF:000001">
    <property type="entry name" value="G-type lectin S-receptor-like serine/threonine-protein kinase"/>
    <property type="match status" value="2"/>
</dbReference>
<evidence type="ECO:0000256" key="8">
    <source>
        <dbReference type="ARBA" id="ARBA00023157"/>
    </source>
</evidence>
<evidence type="ECO:0000256" key="13">
    <source>
        <dbReference type="SAM" id="SignalP"/>
    </source>
</evidence>
<feature type="domain" description="Apple" evidence="16">
    <location>
        <begin position="342"/>
        <end position="424"/>
    </location>
</feature>
<dbReference type="InterPro" id="IPR036426">
    <property type="entry name" value="Bulb-type_lectin_dom_sf"/>
</dbReference>
<evidence type="ECO:0000313" key="18">
    <source>
        <dbReference type="Proteomes" id="UP000295252"/>
    </source>
</evidence>
<dbReference type="CDD" id="cd14066">
    <property type="entry name" value="STKc_IRAK"/>
    <property type="match status" value="1"/>
</dbReference>
<dbReference type="PhylomeDB" id="A0A068UF61"/>
<dbReference type="Gramene" id="CDP06834">
    <property type="protein sequence ID" value="CDP06834"/>
    <property type="gene ID" value="GSCOC_T00023845001"/>
</dbReference>
<evidence type="ECO:0000259" key="15">
    <source>
        <dbReference type="PROSITE" id="PS50927"/>
    </source>
</evidence>
<dbReference type="FunFam" id="3.30.200.20:FF:000195">
    <property type="entry name" value="G-type lectin S-receptor-like serine/threonine-protein kinase"/>
    <property type="match status" value="2"/>
</dbReference>
<comment type="catalytic activity">
    <reaction evidence="11">
        <text>L-seryl-[protein] + ATP = O-phospho-L-seryl-[protein] + ADP + H(+)</text>
        <dbReference type="Rhea" id="RHEA:17989"/>
        <dbReference type="Rhea" id="RHEA-COMP:9863"/>
        <dbReference type="Rhea" id="RHEA-COMP:11604"/>
        <dbReference type="ChEBI" id="CHEBI:15378"/>
        <dbReference type="ChEBI" id="CHEBI:29999"/>
        <dbReference type="ChEBI" id="CHEBI:30616"/>
        <dbReference type="ChEBI" id="CHEBI:83421"/>
        <dbReference type="ChEBI" id="CHEBI:456216"/>
        <dbReference type="EC" id="2.7.11.1"/>
    </reaction>
</comment>
<dbReference type="InterPro" id="IPR000742">
    <property type="entry name" value="EGF"/>
</dbReference>
<dbReference type="SMART" id="SM00220">
    <property type="entry name" value="S_TKc"/>
    <property type="match status" value="2"/>
</dbReference>
<evidence type="ECO:0000256" key="12">
    <source>
        <dbReference type="SAM" id="Phobius"/>
    </source>
</evidence>
<dbReference type="GO" id="GO:0005524">
    <property type="term" value="F:ATP binding"/>
    <property type="evidence" value="ECO:0007669"/>
    <property type="project" value="UniProtKB-KW"/>
</dbReference>
<dbReference type="STRING" id="49390.A0A068UF61"/>
<dbReference type="InterPro" id="IPR000858">
    <property type="entry name" value="S_locus_glycoprot_dom"/>
</dbReference>
<evidence type="ECO:0000256" key="10">
    <source>
        <dbReference type="ARBA" id="ARBA00047899"/>
    </source>
</evidence>
<dbReference type="PANTHER" id="PTHR32444">
    <property type="entry name" value="BULB-TYPE LECTIN DOMAIN-CONTAINING PROTEIN"/>
    <property type="match status" value="1"/>
</dbReference>
<dbReference type="OrthoDB" id="1910371at2759"/>
<feature type="domain" description="Protein kinase" evidence="14">
    <location>
        <begin position="496"/>
        <end position="848"/>
    </location>
</feature>
<evidence type="ECO:0000313" key="17">
    <source>
        <dbReference type="EMBL" id="CDP06834.1"/>
    </source>
</evidence>
<keyword evidence="12" id="KW-0812">Transmembrane</keyword>
<evidence type="ECO:0000256" key="4">
    <source>
        <dbReference type="ARBA" id="ARBA00022729"/>
    </source>
</evidence>
<evidence type="ECO:0000256" key="2">
    <source>
        <dbReference type="ARBA" id="ARBA00022527"/>
    </source>
</evidence>
<evidence type="ECO:0000256" key="7">
    <source>
        <dbReference type="ARBA" id="ARBA00022840"/>
    </source>
</evidence>
<dbReference type="Gene3D" id="1.10.510.10">
    <property type="entry name" value="Transferase(Phosphotransferase) domain 1"/>
    <property type="match status" value="2"/>
</dbReference>
<dbReference type="Pfam" id="PF01453">
    <property type="entry name" value="B_lectin"/>
    <property type="match status" value="2"/>
</dbReference>
<dbReference type="EC" id="2.7.11.1" evidence="1"/>
<dbReference type="InterPro" id="IPR001480">
    <property type="entry name" value="Bulb-type_lectin_dom"/>
</dbReference>
<evidence type="ECO:0000259" key="16">
    <source>
        <dbReference type="PROSITE" id="PS50948"/>
    </source>
</evidence>
<keyword evidence="6" id="KW-0418">Kinase</keyword>
<evidence type="ECO:0000259" key="14">
    <source>
        <dbReference type="PROSITE" id="PS50011"/>
    </source>
</evidence>
<dbReference type="PROSITE" id="PS50927">
    <property type="entry name" value="BULB_LECTIN"/>
    <property type="match status" value="2"/>
</dbReference>
<dbReference type="PROSITE" id="PS00108">
    <property type="entry name" value="PROTEIN_KINASE_ST"/>
    <property type="match status" value="2"/>
</dbReference>
<feature type="chain" id="PRO_5001657914" description="non-specific serine/threonine protein kinase" evidence="13">
    <location>
        <begin position="27"/>
        <end position="1716"/>
    </location>
</feature>
<feature type="signal peptide" evidence="13">
    <location>
        <begin position="1"/>
        <end position="26"/>
    </location>
</feature>